<dbReference type="InterPro" id="IPR016169">
    <property type="entry name" value="FAD-bd_PCMH_sub2"/>
</dbReference>
<proteinExistence type="inferred from homology"/>
<organism evidence="4 5">
    <name type="scientific">Puniceibacterium antarcticum</name>
    <dbReference type="NCBI Taxonomy" id="1206336"/>
    <lineage>
        <taxon>Bacteria</taxon>
        <taxon>Pseudomonadati</taxon>
        <taxon>Pseudomonadota</taxon>
        <taxon>Alphaproteobacteria</taxon>
        <taxon>Rhodobacterales</taxon>
        <taxon>Paracoccaceae</taxon>
        <taxon>Puniceibacterium</taxon>
    </lineage>
</organism>
<dbReference type="InterPro" id="IPR006094">
    <property type="entry name" value="Oxid_FAD_bind_N"/>
</dbReference>
<evidence type="ECO:0000256" key="2">
    <source>
        <dbReference type="ARBA" id="ARBA00022827"/>
    </source>
</evidence>
<dbReference type="RefSeq" id="WP_425439930.1">
    <property type="nucleotide sequence ID" value="NZ_AWWI01000173.1"/>
</dbReference>
<evidence type="ECO:0000313" key="4">
    <source>
        <dbReference type="EMBL" id="PIL16264.1"/>
    </source>
</evidence>
<dbReference type="PANTHER" id="PTHR11748">
    <property type="entry name" value="D-LACTATE DEHYDROGENASE"/>
    <property type="match status" value="1"/>
</dbReference>
<dbReference type="GO" id="GO:0004458">
    <property type="term" value="F:D-lactate dehydrogenase (cytochrome) activity"/>
    <property type="evidence" value="ECO:0007669"/>
    <property type="project" value="TreeGrafter"/>
</dbReference>
<accession>A0A2G8R403</accession>
<keyword evidence="2" id="KW-0285">Flavoprotein</keyword>
<keyword evidence="5" id="KW-1185">Reference proteome</keyword>
<dbReference type="GO" id="GO:0071949">
    <property type="term" value="F:FAD binding"/>
    <property type="evidence" value="ECO:0007669"/>
    <property type="project" value="InterPro"/>
</dbReference>
<evidence type="ECO:0000313" key="5">
    <source>
        <dbReference type="Proteomes" id="UP000231259"/>
    </source>
</evidence>
<protein>
    <recommendedName>
        <fullName evidence="3">FAD-binding PCMH-type domain-containing protein</fullName>
    </recommendedName>
</protein>
<comment type="similarity">
    <text evidence="1">Belongs to the FAD-binding oxidoreductase/transferase type 4 family.</text>
</comment>
<feature type="domain" description="FAD-binding PCMH-type" evidence="3">
    <location>
        <begin position="1"/>
        <end position="105"/>
    </location>
</feature>
<reference evidence="4 5" key="1">
    <citation type="submission" date="2013-09" db="EMBL/GenBank/DDBJ databases">
        <title>Genome sequencing of Phaeobacter antarcticus sp. nov. SM1211.</title>
        <authorList>
            <person name="Zhang X.-Y."/>
            <person name="Liu C."/>
            <person name="Chen X.-L."/>
            <person name="Xie B.-B."/>
            <person name="Qin Q.-L."/>
            <person name="Rong J.-C."/>
            <person name="Zhang Y.-Z."/>
        </authorList>
    </citation>
    <scope>NUCLEOTIDE SEQUENCE [LARGE SCALE GENOMIC DNA]</scope>
    <source>
        <strain evidence="4 5">SM1211</strain>
    </source>
</reference>
<dbReference type="Proteomes" id="UP000231259">
    <property type="component" value="Unassembled WGS sequence"/>
</dbReference>
<evidence type="ECO:0000259" key="3">
    <source>
        <dbReference type="PROSITE" id="PS51387"/>
    </source>
</evidence>
<keyword evidence="2" id="KW-0274">FAD</keyword>
<gene>
    <name evidence="4" type="ORF">P775_25215</name>
</gene>
<dbReference type="GO" id="GO:0008720">
    <property type="term" value="F:D-lactate dehydrogenase (NAD+) activity"/>
    <property type="evidence" value="ECO:0007669"/>
    <property type="project" value="TreeGrafter"/>
</dbReference>
<dbReference type="Pfam" id="PF01565">
    <property type="entry name" value="FAD_binding_4"/>
    <property type="match status" value="1"/>
</dbReference>
<dbReference type="Gene3D" id="3.30.465.10">
    <property type="match status" value="1"/>
</dbReference>
<dbReference type="GO" id="GO:1903457">
    <property type="term" value="P:lactate catabolic process"/>
    <property type="evidence" value="ECO:0007669"/>
    <property type="project" value="TreeGrafter"/>
</dbReference>
<evidence type="ECO:0000256" key="1">
    <source>
        <dbReference type="ARBA" id="ARBA00008000"/>
    </source>
</evidence>
<dbReference type="AlphaFoldDB" id="A0A2G8R403"/>
<dbReference type="SUPFAM" id="SSF56176">
    <property type="entry name" value="FAD-binding/transporter-associated domain-like"/>
    <property type="match status" value="1"/>
</dbReference>
<sequence>MLFAQTTQDVSHALAICNDHGFTVVAFGHGSSTQAVQSGLSIDLTNMTAILPVSPEDMDATIEAGVTREQLNEHLRDTGLFLPIDVGAHAKLRSCHGADIGAAGW</sequence>
<dbReference type="PANTHER" id="PTHR11748:SF111">
    <property type="entry name" value="D-LACTATE DEHYDROGENASE, MITOCHONDRIAL-RELATED"/>
    <property type="match status" value="1"/>
</dbReference>
<comment type="caution">
    <text evidence="4">The sequence shown here is derived from an EMBL/GenBank/DDBJ whole genome shotgun (WGS) entry which is preliminary data.</text>
</comment>
<dbReference type="InterPro" id="IPR016166">
    <property type="entry name" value="FAD-bd_PCMH"/>
</dbReference>
<name>A0A2G8R403_9RHOB</name>
<dbReference type="InterPro" id="IPR036318">
    <property type="entry name" value="FAD-bd_PCMH-like_sf"/>
</dbReference>
<dbReference type="EMBL" id="AWWI01000173">
    <property type="protein sequence ID" value="PIL16264.1"/>
    <property type="molecule type" value="Genomic_DNA"/>
</dbReference>
<dbReference type="PROSITE" id="PS51387">
    <property type="entry name" value="FAD_PCMH"/>
    <property type="match status" value="1"/>
</dbReference>